<dbReference type="Gramene" id="KRH04704">
    <property type="protein sequence ID" value="KRH04704"/>
    <property type="gene ID" value="GLYMA_17G180200"/>
</dbReference>
<reference evidence="1" key="3">
    <citation type="submission" date="2018-07" db="EMBL/GenBank/DDBJ databases">
        <title>WGS assembly of Glycine max.</title>
        <authorList>
            <person name="Schmutz J."/>
            <person name="Cannon S."/>
            <person name="Schlueter J."/>
            <person name="Ma J."/>
            <person name="Mitros T."/>
            <person name="Nelson W."/>
            <person name="Hyten D."/>
            <person name="Song Q."/>
            <person name="Thelen J."/>
            <person name="Cheng J."/>
            <person name="Xu D."/>
            <person name="Hellsten U."/>
            <person name="May G."/>
            <person name="Yu Y."/>
            <person name="Sakurai T."/>
            <person name="Umezawa T."/>
            <person name="Bhattacharyya M."/>
            <person name="Sandhu D."/>
            <person name="Valliyodan B."/>
            <person name="Lindquist E."/>
            <person name="Peto M."/>
            <person name="Grant D."/>
            <person name="Shu S."/>
            <person name="Goodstein D."/>
            <person name="Barry K."/>
            <person name="Futrell-Griggs M."/>
            <person name="Abernathy B."/>
            <person name="Du J."/>
            <person name="Tian Z."/>
            <person name="Zhu L."/>
            <person name="Gill N."/>
            <person name="Joshi T."/>
            <person name="Libault M."/>
            <person name="Sethuraman A."/>
            <person name="Zhang X."/>
            <person name="Shinozaki K."/>
            <person name="Nguyen H."/>
            <person name="Wing R."/>
            <person name="Cregan P."/>
            <person name="Specht J."/>
            <person name="Grimwood J."/>
            <person name="Rokhsar D."/>
            <person name="Stacey G."/>
            <person name="Shoemaker R."/>
            <person name="Jackson S."/>
        </authorList>
    </citation>
    <scope>NUCLEOTIDE SEQUENCE</scope>
    <source>
        <tissue evidence="1">Callus</tissue>
    </source>
</reference>
<dbReference type="EnsemblPlants" id="KRH04704">
    <property type="protein sequence ID" value="KRH04704"/>
    <property type="gene ID" value="GLYMA_17G180200"/>
</dbReference>
<sequence>MSERLPLPFGTIGKICQKSPPKTIIFPPKGRLLCMMSLRLLSTTGIANLECAVRPPGKSNEAIPLEAIVQTIPPLERVADDKVVQTNVLPVPPYP</sequence>
<reference evidence="1 2" key="1">
    <citation type="journal article" date="2010" name="Nature">
        <title>Genome sequence of the palaeopolyploid soybean.</title>
        <authorList>
            <person name="Schmutz J."/>
            <person name="Cannon S.B."/>
            <person name="Schlueter J."/>
            <person name="Ma J."/>
            <person name="Mitros T."/>
            <person name="Nelson W."/>
            <person name="Hyten D.L."/>
            <person name="Song Q."/>
            <person name="Thelen J.J."/>
            <person name="Cheng J."/>
            <person name="Xu D."/>
            <person name="Hellsten U."/>
            <person name="May G.D."/>
            <person name="Yu Y."/>
            <person name="Sakurai T."/>
            <person name="Umezawa T."/>
            <person name="Bhattacharyya M.K."/>
            <person name="Sandhu D."/>
            <person name="Valliyodan B."/>
            <person name="Lindquist E."/>
            <person name="Peto M."/>
            <person name="Grant D."/>
            <person name="Shu S."/>
            <person name="Goodstein D."/>
            <person name="Barry K."/>
            <person name="Futrell-Griggs M."/>
            <person name="Abernathy B."/>
            <person name="Du J."/>
            <person name="Tian Z."/>
            <person name="Zhu L."/>
            <person name="Gill N."/>
            <person name="Joshi T."/>
            <person name="Libault M."/>
            <person name="Sethuraman A."/>
            <person name="Zhang X.-C."/>
            <person name="Shinozaki K."/>
            <person name="Nguyen H.T."/>
            <person name="Wing R.A."/>
            <person name="Cregan P."/>
            <person name="Specht J."/>
            <person name="Grimwood J."/>
            <person name="Rokhsar D."/>
            <person name="Stacey G."/>
            <person name="Shoemaker R.C."/>
            <person name="Jackson S.A."/>
        </authorList>
    </citation>
    <scope>NUCLEOTIDE SEQUENCE</scope>
    <source>
        <strain evidence="2">cv. Williams 82</strain>
        <tissue evidence="1">Callus</tissue>
    </source>
</reference>
<dbReference type="Proteomes" id="UP000008827">
    <property type="component" value="Chromosome 17"/>
</dbReference>
<keyword evidence="3" id="KW-1185">Reference proteome</keyword>
<evidence type="ECO:0000313" key="2">
    <source>
        <dbReference type="EnsemblPlants" id="KRH04704"/>
    </source>
</evidence>
<accession>A0A0R0FEM7</accession>
<evidence type="ECO:0000313" key="3">
    <source>
        <dbReference type="Proteomes" id="UP000008827"/>
    </source>
</evidence>
<dbReference type="EMBL" id="CM000850">
    <property type="protein sequence ID" value="KRH04704.1"/>
    <property type="molecule type" value="Genomic_DNA"/>
</dbReference>
<evidence type="ECO:0000313" key="1">
    <source>
        <dbReference type="EMBL" id="KRH04704.1"/>
    </source>
</evidence>
<protein>
    <submittedName>
        <fullName evidence="1 2">Uncharacterized protein</fullName>
    </submittedName>
</protein>
<reference evidence="2" key="2">
    <citation type="submission" date="2018-02" db="UniProtKB">
        <authorList>
            <consortium name="EnsemblPlants"/>
        </authorList>
    </citation>
    <scope>IDENTIFICATION</scope>
    <source>
        <strain evidence="2">Williams 82</strain>
    </source>
</reference>
<proteinExistence type="predicted"/>
<dbReference type="AlphaFoldDB" id="A0A0R0FEM7"/>
<organism evidence="1">
    <name type="scientific">Glycine max</name>
    <name type="common">Soybean</name>
    <name type="synonym">Glycine hispida</name>
    <dbReference type="NCBI Taxonomy" id="3847"/>
    <lineage>
        <taxon>Eukaryota</taxon>
        <taxon>Viridiplantae</taxon>
        <taxon>Streptophyta</taxon>
        <taxon>Embryophyta</taxon>
        <taxon>Tracheophyta</taxon>
        <taxon>Spermatophyta</taxon>
        <taxon>Magnoliopsida</taxon>
        <taxon>eudicotyledons</taxon>
        <taxon>Gunneridae</taxon>
        <taxon>Pentapetalae</taxon>
        <taxon>rosids</taxon>
        <taxon>fabids</taxon>
        <taxon>Fabales</taxon>
        <taxon>Fabaceae</taxon>
        <taxon>Papilionoideae</taxon>
        <taxon>50 kb inversion clade</taxon>
        <taxon>NPAAA clade</taxon>
        <taxon>indigoferoid/millettioid clade</taxon>
        <taxon>Phaseoleae</taxon>
        <taxon>Glycine</taxon>
        <taxon>Glycine subgen. Soja</taxon>
    </lineage>
</organism>
<dbReference type="InParanoid" id="A0A0R0FEM7"/>
<gene>
    <name evidence="1" type="ORF">GLYMA_17G180200</name>
</gene>
<name>A0A0R0FEM7_SOYBN</name>